<feature type="region of interest" description="Disordered" evidence="1">
    <location>
        <begin position="109"/>
        <end position="263"/>
    </location>
</feature>
<dbReference type="RefSeq" id="WP_006369323.1">
    <property type="nucleotide sequence ID" value="NZ_CP085887.1"/>
</dbReference>
<reference evidence="2 3" key="1">
    <citation type="submission" date="2020-04" db="EMBL/GenBank/DDBJ databases">
        <title>MicrobeNet Type strains.</title>
        <authorList>
            <person name="Nicholson A.C."/>
        </authorList>
    </citation>
    <scope>NUCLEOTIDE SEQUENCE [LARGE SCALE GENOMIC DNA]</scope>
    <source>
        <strain evidence="2 3">ATCC BAA-14</strain>
    </source>
</reference>
<proteinExistence type="predicted"/>
<protein>
    <submittedName>
        <fullName evidence="2">Uncharacterized protein</fullName>
    </submittedName>
</protein>
<dbReference type="EMBL" id="JAAXPC010000002">
    <property type="protein sequence ID" value="NKY00808.1"/>
    <property type="molecule type" value="Genomic_DNA"/>
</dbReference>
<name>A0A846WH58_9ACTN</name>
<dbReference type="AlphaFoldDB" id="A0A846WH58"/>
<evidence type="ECO:0000256" key="1">
    <source>
        <dbReference type="SAM" id="MobiDB-lite"/>
    </source>
</evidence>
<gene>
    <name evidence="2" type="ORF">HGA05_04405</name>
</gene>
<sequence>MDSEGCWSTVVSTAAERRALGLPESAGWMLECRLPIGHRGNHATDGSTSPRNDRRFWLEWNDFDPHAQSLIERNPCPVRSLENAPCLYFHGHPGPHLYVRSNGHAPTAMSGMAAGGHGHAGLHSSAPGPEYSTQGTAPGPSGSHGPSTGDLPVAGAGARGSHRMPEPPRPEPSRPEPSRPEPFRPEPSRSEPPMVGESDYRGGRRSTDSAPPHDQTPYHGRRHSFDVPASRPEPTFAPDEPYVATAPTPAPSEFAAQESAPAHDLQPTLGLTEVGDALDDVATALSRLAAALRRD</sequence>
<organism evidence="2 3">
    <name type="scientific">Gordonia polyisoprenivorans</name>
    <dbReference type="NCBI Taxonomy" id="84595"/>
    <lineage>
        <taxon>Bacteria</taxon>
        <taxon>Bacillati</taxon>
        <taxon>Actinomycetota</taxon>
        <taxon>Actinomycetes</taxon>
        <taxon>Mycobacteriales</taxon>
        <taxon>Gordoniaceae</taxon>
        <taxon>Gordonia</taxon>
    </lineage>
</organism>
<feature type="compositionally biased region" description="Basic and acidic residues" evidence="1">
    <location>
        <begin position="163"/>
        <end position="189"/>
    </location>
</feature>
<dbReference type="Proteomes" id="UP000563898">
    <property type="component" value="Unassembled WGS sequence"/>
</dbReference>
<feature type="compositionally biased region" description="Basic and acidic residues" evidence="1">
    <location>
        <begin position="198"/>
        <end position="207"/>
    </location>
</feature>
<evidence type="ECO:0000313" key="2">
    <source>
        <dbReference type="EMBL" id="NKY00808.1"/>
    </source>
</evidence>
<comment type="caution">
    <text evidence="2">The sequence shown here is derived from an EMBL/GenBank/DDBJ whole genome shotgun (WGS) entry which is preliminary data.</text>
</comment>
<accession>A0A846WH58</accession>
<evidence type="ECO:0000313" key="3">
    <source>
        <dbReference type="Proteomes" id="UP000563898"/>
    </source>
</evidence>
<feature type="compositionally biased region" description="Low complexity" evidence="1">
    <location>
        <begin position="138"/>
        <end position="147"/>
    </location>
</feature>